<dbReference type="InterPro" id="IPR005454">
    <property type="entry name" value="Profilin1/2/3_vertebrate"/>
</dbReference>
<comment type="subcellular location">
    <subcellularLocation>
        <location evidence="2">Cytoplasm</location>
        <location evidence="2">Cytoskeleton</location>
    </subcellularLocation>
    <subcellularLocation>
        <location evidence="1">Nucleus</location>
    </subcellularLocation>
</comment>
<dbReference type="OrthoDB" id="421374at2759"/>
<dbReference type="STRING" id="55544.A0A4D9EGX5"/>
<dbReference type="InterPro" id="IPR048278">
    <property type="entry name" value="PFN"/>
</dbReference>
<protein>
    <recommendedName>
        <fullName evidence="10">Profilin</fullName>
    </recommendedName>
</protein>
<evidence type="ECO:0000256" key="8">
    <source>
        <dbReference type="ARBA" id="ARBA00023242"/>
    </source>
</evidence>
<evidence type="ECO:0000256" key="9">
    <source>
        <dbReference type="ARBA" id="ARBA00062875"/>
    </source>
</evidence>
<keyword evidence="7" id="KW-0206">Cytoskeleton</keyword>
<dbReference type="GO" id="GO:0005737">
    <property type="term" value="C:cytoplasm"/>
    <property type="evidence" value="ECO:0007669"/>
    <property type="project" value="TreeGrafter"/>
</dbReference>
<accession>A0A4D9EGX5</accession>
<evidence type="ECO:0000256" key="2">
    <source>
        <dbReference type="ARBA" id="ARBA00004245"/>
    </source>
</evidence>
<dbReference type="SMART" id="SM00392">
    <property type="entry name" value="PROF"/>
    <property type="match status" value="1"/>
</dbReference>
<keyword evidence="8" id="KW-0539">Nucleus</keyword>
<keyword evidence="5" id="KW-0446">Lipid-binding</keyword>
<dbReference type="Pfam" id="PF00235">
    <property type="entry name" value="Profilin"/>
    <property type="match status" value="1"/>
</dbReference>
<keyword evidence="12" id="KW-1185">Reference proteome</keyword>
<keyword evidence="4" id="KW-0963">Cytoplasm</keyword>
<dbReference type="GO" id="GO:0030036">
    <property type="term" value="P:actin cytoskeleton organization"/>
    <property type="evidence" value="ECO:0007669"/>
    <property type="project" value="InterPro"/>
</dbReference>
<evidence type="ECO:0000256" key="7">
    <source>
        <dbReference type="ARBA" id="ARBA00023212"/>
    </source>
</evidence>
<dbReference type="GO" id="GO:0030833">
    <property type="term" value="P:regulation of actin filament polymerization"/>
    <property type="evidence" value="ECO:0007669"/>
    <property type="project" value="TreeGrafter"/>
</dbReference>
<dbReference type="FunFam" id="3.30.450.30:FF:000010">
    <property type="entry name" value="Profilin"/>
    <property type="match status" value="1"/>
</dbReference>
<gene>
    <name evidence="11" type="ORF">DR999_PMT07148</name>
</gene>
<evidence type="ECO:0000256" key="6">
    <source>
        <dbReference type="ARBA" id="ARBA00023203"/>
    </source>
</evidence>
<dbReference type="Proteomes" id="UP000297703">
    <property type="component" value="Unassembled WGS sequence"/>
</dbReference>
<name>A0A4D9EGX5_9SAUR</name>
<dbReference type="InterPro" id="IPR036140">
    <property type="entry name" value="PFN_sf"/>
</dbReference>
<dbReference type="Gene3D" id="3.30.450.30">
    <property type="entry name" value="Dynein light chain 2a, cytoplasmic"/>
    <property type="match status" value="1"/>
</dbReference>
<evidence type="ECO:0000256" key="4">
    <source>
        <dbReference type="ARBA" id="ARBA00022490"/>
    </source>
</evidence>
<dbReference type="PANTHER" id="PTHR13936:SF2">
    <property type="entry name" value="PROFILIN-3"/>
    <property type="match status" value="1"/>
</dbReference>
<reference evidence="11 12" key="1">
    <citation type="submission" date="2019-04" db="EMBL/GenBank/DDBJ databases">
        <title>Draft genome of the big-headed turtle Platysternon megacephalum.</title>
        <authorList>
            <person name="Gong S."/>
        </authorList>
    </citation>
    <scope>NUCLEOTIDE SEQUENCE [LARGE SCALE GENOMIC DNA]</scope>
    <source>
        <strain evidence="11">DO16091913</strain>
        <tissue evidence="11">Muscle</tissue>
    </source>
</reference>
<dbReference type="AlphaFoldDB" id="A0A4D9EGX5"/>
<dbReference type="GO" id="GO:0003779">
    <property type="term" value="F:actin binding"/>
    <property type="evidence" value="ECO:0007669"/>
    <property type="project" value="UniProtKB-KW"/>
</dbReference>
<dbReference type="InterPro" id="IPR005455">
    <property type="entry name" value="PFN_euk"/>
</dbReference>
<organism evidence="11 12">
    <name type="scientific">Platysternon megacephalum</name>
    <name type="common">big-headed turtle</name>
    <dbReference type="NCBI Taxonomy" id="55544"/>
    <lineage>
        <taxon>Eukaryota</taxon>
        <taxon>Metazoa</taxon>
        <taxon>Chordata</taxon>
        <taxon>Craniata</taxon>
        <taxon>Vertebrata</taxon>
        <taxon>Euteleostomi</taxon>
        <taxon>Archelosauria</taxon>
        <taxon>Testudinata</taxon>
        <taxon>Testudines</taxon>
        <taxon>Cryptodira</taxon>
        <taxon>Durocryptodira</taxon>
        <taxon>Testudinoidea</taxon>
        <taxon>Platysternidae</taxon>
        <taxon>Platysternon</taxon>
    </lineage>
</organism>
<evidence type="ECO:0000313" key="12">
    <source>
        <dbReference type="Proteomes" id="UP000297703"/>
    </source>
</evidence>
<dbReference type="GO" id="GO:0005856">
    <property type="term" value="C:cytoskeleton"/>
    <property type="evidence" value="ECO:0007669"/>
    <property type="project" value="UniProtKB-SubCell"/>
</dbReference>
<dbReference type="GO" id="GO:0008289">
    <property type="term" value="F:lipid binding"/>
    <property type="evidence" value="ECO:0007669"/>
    <property type="project" value="UniProtKB-KW"/>
</dbReference>
<evidence type="ECO:0000256" key="5">
    <source>
        <dbReference type="ARBA" id="ARBA00023121"/>
    </source>
</evidence>
<dbReference type="SUPFAM" id="SSF55770">
    <property type="entry name" value="Profilin (actin-binding protein)"/>
    <property type="match status" value="1"/>
</dbReference>
<dbReference type="GO" id="GO:0005634">
    <property type="term" value="C:nucleus"/>
    <property type="evidence" value="ECO:0007669"/>
    <property type="project" value="UniProtKB-SubCell"/>
</dbReference>
<evidence type="ECO:0000256" key="1">
    <source>
        <dbReference type="ARBA" id="ARBA00004123"/>
    </source>
</evidence>
<dbReference type="CDD" id="cd00148">
    <property type="entry name" value="PROF"/>
    <property type="match status" value="1"/>
</dbReference>
<dbReference type="EMBL" id="QXTE01000049">
    <property type="protein sequence ID" value="TFK09757.1"/>
    <property type="molecule type" value="Genomic_DNA"/>
</dbReference>
<comment type="subunit">
    <text evidence="9">Interacts with ACTRT3.</text>
</comment>
<comment type="similarity">
    <text evidence="3 10">Belongs to the profilin family.</text>
</comment>
<evidence type="ECO:0000256" key="3">
    <source>
        <dbReference type="ARBA" id="ARBA00010058"/>
    </source>
</evidence>
<dbReference type="PANTHER" id="PTHR13936">
    <property type="entry name" value="PROFILIN"/>
    <property type="match status" value="1"/>
</dbReference>
<comment type="caution">
    <text evidence="11">The sequence shown here is derived from an EMBL/GenBank/DDBJ whole genome shotgun (WGS) entry which is preliminary data.</text>
</comment>
<keyword evidence="6 10" id="KW-0009">Actin-binding</keyword>
<proteinExistence type="inferred from homology"/>
<evidence type="ECO:0000256" key="10">
    <source>
        <dbReference type="RuleBase" id="RU003909"/>
    </source>
</evidence>
<dbReference type="GO" id="GO:0032233">
    <property type="term" value="P:positive regulation of actin filament bundle assembly"/>
    <property type="evidence" value="ECO:0007669"/>
    <property type="project" value="TreeGrafter"/>
</dbReference>
<reference evidence="11 12" key="2">
    <citation type="submission" date="2019-04" db="EMBL/GenBank/DDBJ databases">
        <title>The genome sequence of big-headed turtle.</title>
        <authorList>
            <person name="Gong S."/>
        </authorList>
    </citation>
    <scope>NUCLEOTIDE SEQUENCE [LARGE SCALE GENOMIC DNA]</scope>
    <source>
        <strain evidence="11">DO16091913</strain>
        <tissue evidence="11">Muscle</tissue>
    </source>
</reference>
<sequence>MGDWKSYINTILKDKNIEDVAIVGHGDNKSVWASKPGGLLAAISPQEVGVIIGHDRKGFLQTGITIAGKKCSVIRDFLLVEKDAVMDTRTKEGDSKSICIGKTPRALIFLMGKKGVHGGALNKKVHEMIASMKTQSS</sequence>
<evidence type="ECO:0000313" key="11">
    <source>
        <dbReference type="EMBL" id="TFK09757.1"/>
    </source>
</evidence>
<dbReference type="PRINTS" id="PR01639">
    <property type="entry name" value="PROFILINMAML"/>
</dbReference>